<proteinExistence type="predicted"/>
<accession>A0AAD3TIT0</accession>
<evidence type="ECO:0000256" key="1">
    <source>
        <dbReference type="SAM" id="MobiDB-lite"/>
    </source>
</evidence>
<protein>
    <submittedName>
        <fullName evidence="2">Uncharacterized protein</fullName>
    </submittedName>
</protein>
<evidence type="ECO:0000313" key="2">
    <source>
        <dbReference type="EMBL" id="GMH29751.1"/>
    </source>
</evidence>
<keyword evidence="3" id="KW-1185">Reference proteome</keyword>
<sequence length="109" mass="11905">MVTIFTRSITCSLSSPSEAKSYAVEVHQYFRVSVKAIRLSTNFNDRPFVVSGSEVPAMPNSAERPAKKGVGSGATAENRNKRKKSKNETSESEGGEEDSEDESEEDEAK</sequence>
<dbReference type="AlphaFoldDB" id="A0AAD3TIT0"/>
<feature type="compositionally biased region" description="Acidic residues" evidence="1">
    <location>
        <begin position="90"/>
        <end position="109"/>
    </location>
</feature>
<dbReference type="EMBL" id="BSYO01000037">
    <property type="protein sequence ID" value="GMH29751.1"/>
    <property type="molecule type" value="Genomic_DNA"/>
</dbReference>
<organism evidence="2 3">
    <name type="scientific">Nepenthes gracilis</name>
    <name type="common">Slender pitcher plant</name>
    <dbReference type="NCBI Taxonomy" id="150966"/>
    <lineage>
        <taxon>Eukaryota</taxon>
        <taxon>Viridiplantae</taxon>
        <taxon>Streptophyta</taxon>
        <taxon>Embryophyta</taxon>
        <taxon>Tracheophyta</taxon>
        <taxon>Spermatophyta</taxon>
        <taxon>Magnoliopsida</taxon>
        <taxon>eudicotyledons</taxon>
        <taxon>Gunneridae</taxon>
        <taxon>Pentapetalae</taxon>
        <taxon>Caryophyllales</taxon>
        <taxon>Nepenthaceae</taxon>
        <taxon>Nepenthes</taxon>
    </lineage>
</organism>
<evidence type="ECO:0000313" key="3">
    <source>
        <dbReference type="Proteomes" id="UP001279734"/>
    </source>
</evidence>
<reference evidence="2" key="1">
    <citation type="submission" date="2023-05" db="EMBL/GenBank/DDBJ databases">
        <title>Nepenthes gracilis genome sequencing.</title>
        <authorList>
            <person name="Fukushima K."/>
        </authorList>
    </citation>
    <scope>NUCLEOTIDE SEQUENCE</scope>
    <source>
        <strain evidence="2">SING2019-196</strain>
    </source>
</reference>
<feature type="region of interest" description="Disordered" evidence="1">
    <location>
        <begin position="45"/>
        <end position="109"/>
    </location>
</feature>
<gene>
    <name evidence="2" type="ORF">Nepgr_031594</name>
</gene>
<comment type="caution">
    <text evidence="2">The sequence shown here is derived from an EMBL/GenBank/DDBJ whole genome shotgun (WGS) entry which is preliminary data.</text>
</comment>
<name>A0AAD3TIT0_NEPGR</name>
<dbReference type="Proteomes" id="UP001279734">
    <property type="component" value="Unassembled WGS sequence"/>
</dbReference>